<dbReference type="PANTHER" id="PTHR31604:SF16">
    <property type="entry name" value="PROTEIN SHI RELATED SEQUENCE 3"/>
    <property type="match status" value="1"/>
</dbReference>
<evidence type="ECO:0000256" key="7">
    <source>
        <dbReference type="ARBA" id="ARBA00023125"/>
    </source>
</evidence>
<keyword evidence="13" id="KW-1185">Reference proteome</keyword>
<evidence type="ECO:0000256" key="3">
    <source>
        <dbReference type="ARBA" id="ARBA00022473"/>
    </source>
</evidence>
<keyword evidence="9" id="KW-0539">Nucleus</keyword>
<sequence>MLGEGKGREVNKCQDCGNQAKKGCEFMRCRSCCNNKGFRCQTHINSTWAPNSRRRHFHPQTLTHSNNPSPGIEERNKLPAAMSSAAEFRCVRVRSEDDTVDEYAYQTSVNIGGRVFSGVLYDQGPESLFSYNNYNVGGQTSSKAPLNLIHHQHGDHFMDTSMIQSHAVADAATSTVPPLMIPQLASSAEQFSSSPSYPLSLGTFRPPVSYFTQPKNS</sequence>
<dbReference type="AlphaFoldDB" id="A0AAE1N8J2"/>
<dbReference type="NCBIfam" id="TIGR01624">
    <property type="entry name" value="LRP1_Cterm"/>
    <property type="match status" value="1"/>
</dbReference>
<dbReference type="GO" id="GO:0045893">
    <property type="term" value="P:positive regulation of DNA-templated transcription"/>
    <property type="evidence" value="ECO:0007669"/>
    <property type="project" value="TreeGrafter"/>
</dbReference>
<keyword evidence="4" id="KW-0479">Metal-binding</keyword>
<evidence type="ECO:0000256" key="4">
    <source>
        <dbReference type="ARBA" id="ARBA00022723"/>
    </source>
</evidence>
<dbReference type="GO" id="GO:0005634">
    <property type="term" value="C:nucleus"/>
    <property type="evidence" value="ECO:0007669"/>
    <property type="project" value="UniProtKB-SubCell"/>
</dbReference>
<organism evidence="12 13">
    <name type="scientific">Acacia crassicarpa</name>
    <name type="common">northern wattle</name>
    <dbReference type="NCBI Taxonomy" id="499986"/>
    <lineage>
        <taxon>Eukaryota</taxon>
        <taxon>Viridiplantae</taxon>
        <taxon>Streptophyta</taxon>
        <taxon>Embryophyta</taxon>
        <taxon>Tracheophyta</taxon>
        <taxon>Spermatophyta</taxon>
        <taxon>Magnoliopsida</taxon>
        <taxon>eudicotyledons</taxon>
        <taxon>Gunneridae</taxon>
        <taxon>Pentapetalae</taxon>
        <taxon>rosids</taxon>
        <taxon>fabids</taxon>
        <taxon>Fabales</taxon>
        <taxon>Fabaceae</taxon>
        <taxon>Caesalpinioideae</taxon>
        <taxon>mimosoid clade</taxon>
        <taxon>Acacieae</taxon>
        <taxon>Acacia</taxon>
    </lineage>
</organism>
<evidence type="ECO:0000256" key="2">
    <source>
        <dbReference type="ARBA" id="ARBA00006911"/>
    </source>
</evidence>
<comment type="subcellular location">
    <subcellularLocation>
        <location evidence="1">Nucleus</location>
    </subcellularLocation>
</comment>
<keyword evidence="6" id="KW-0073">Auxin biosynthesis</keyword>
<proteinExistence type="inferred from homology"/>
<dbReference type="NCBIfam" id="TIGR01623">
    <property type="entry name" value="put_zinc_LRP1"/>
    <property type="match status" value="1"/>
</dbReference>
<evidence type="ECO:0000256" key="11">
    <source>
        <dbReference type="SAM" id="MobiDB-lite"/>
    </source>
</evidence>
<evidence type="ECO:0000256" key="8">
    <source>
        <dbReference type="ARBA" id="ARBA00023159"/>
    </source>
</evidence>
<accession>A0AAE1N8J2</accession>
<comment type="caution">
    <text evidence="12">The sequence shown here is derived from an EMBL/GenBank/DDBJ whole genome shotgun (WGS) entry which is preliminary data.</text>
</comment>
<keyword evidence="10" id="KW-0927">Auxin signaling pathway</keyword>
<dbReference type="GO" id="GO:0009734">
    <property type="term" value="P:auxin-activated signaling pathway"/>
    <property type="evidence" value="ECO:0007669"/>
    <property type="project" value="UniProtKB-KW"/>
</dbReference>
<dbReference type="GO" id="GO:0003700">
    <property type="term" value="F:DNA-binding transcription factor activity"/>
    <property type="evidence" value="ECO:0007669"/>
    <property type="project" value="InterPro"/>
</dbReference>
<keyword evidence="3" id="KW-0217">Developmental protein</keyword>
<keyword evidence="5" id="KW-0862">Zinc</keyword>
<evidence type="ECO:0000256" key="1">
    <source>
        <dbReference type="ARBA" id="ARBA00004123"/>
    </source>
</evidence>
<reference evidence="12" key="1">
    <citation type="submission" date="2023-10" db="EMBL/GenBank/DDBJ databases">
        <title>Chromosome-level genome of the transformable northern wattle, Acacia crassicarpa.</title>
        <authorList>
            <person name="Massaro I."/>
            <person name="Sinha N.R."/>
            <person name="Poethig S."/>
            <person name="Leichty A.R."/>
        </authorList>
    </citation>
    <scope>NUCLEOTIDE SEQUENCE</scope>
    <source>
        <strain evidence="12">Acra3RX</strain>
        <tissue evidence="12">Leaf</tissue>
    </source>
</reference>
<dbReference type="GO" id="GO:0003677">
    <property type="term" value="F:DNA binding"/>
    <property type="evidence" value="ECO:0007669"/>
    <property type="project" value="UniProtKB-KW"/>
</dbReference>
<dbReference type="GO" id="GO:0046872">
    <property type="term" value="F:metal ion binding"/>
    <property type="evidence" value="ECO:0007669"/>
    <property type="project" value="UniProtKB-KW"/>
</dbReference>
<dbReference type="InterPro" id="IPR006511">
    <property type="entry name" value="SHI_C"/>
</dbReference>
<keyword evidence="7" id="KW-0238">DNA-binding</keyword>
<keyword evidence="8" id="KW-0010">Activator</keyword>
<evidence type="ECO:0000313" key="13">
    <source>
        <dbReference type="Proteomes" id="UP001293593"/>
    </source>
</evidence>
<comment type="similarity">
    <text evidence="2">Belongs to the SHI protein family.</text>
</comment>
<evidence type="ECO:0000256" key="6">
    <source>
        <dbReference type="ARBA" id="ARBA00023070"/>
    </source>
</evidence>
<gene>
    <name evidence="12" type="ORF">QN277_001555</name>
</gene>
<dbReference type="InterPro" id="IPR006510">
    <property type="entry name" value="Znf_LRP1"/>
</dbReference>
<feature type="region of interest" description="Disordered" evidence="11">
    <location>
        <begin position="51"/>
        <end position="73"/>
    </location>
</feature>
<dbReference type="Proteomes" id="UP001293593">
    <property type="component" value="Unassembled WGS sequence"/>
</dbReference>
<evidence type="ECO:0000256" key="10">
    <source>
        <dbReference type="ARBA" id="ARBA00023294"/>
    </source>
</evidence>
<dbReference type="EMBL" id="JAWXYG010000001">
    <property type="protein sequence ID" value="KAK4284772.1"/>
    <property type="molecule type" value="Genomic_DNA"/>
</dbReference>
<dbReference type="Pfam" id="PF05142">
    <property type="entry name" value="DUF702"/>
    <property type="match status" value="2"/>
</dbReference>
<dbReference type="GO" id="GO:0009851">
    <property type="term" value="P:auxin biosynthetic process"/>
    <property type="evidence" value="ECO:0007669"/>
    <property type="project" value="UniProtKB-KW"/>
</dbReference>
<dbReference type="PANTHER" id="PTHR31604">
    <property type="entry name" value="PROTEIN LATERAL ROOT PRIMORDIUM 1"/>
    <property type="match status" value="1"/>
</dbReference>
<feature type="compositionally biased region" description="Polar residues" evidence="11">
    <location>
        <begin position="60"/>
        <end position="69"/>
    </location>
</feature>
<evidence type="ECO:0000256" key="5">
    <source>
        <dbReference type="ARBA" id="ARBA00022833"/>
    </source>
</evidence>
<protein>
    <submittedName>
        <fullName evidence="12">Uncharacterized protein</fullName>
    </submittedName>
</protein>
<name>A0AAE1N8J2_9FABA</name>
<evidence type="ECO:0000256" key="9">
    <source>
        <dbReference type="ARBA" id="ARBA00023242"/>
    </source>
</evidence>
<evidence type="ECO:0000313" key="12">
    <source>
        <dbReference type="EMBL" id="KAK4284772.1"/>
    </source>
</evidence>
<dbReference type="InterPro" id="IPR007818">
    <property type="entry name" value="SHI"/>
</dbReference>